<organism evidence="4">
    <name type="scientific">Candidatus Atribacter allofermentans</name>
    <dbReference type="NCBI Taxonomy" id="1852833"/>
    <lineage>
        <taxon>Bacteria</taxon>
        <taxon>Pseudomonadati</taxon>
        <taxon>Atribacterota</taxon>
        <taxon>Atribacteria</taxon>
        <taxon>Atribacterales</taxon>
        <taxon>Atribacteraceae</taxon>
        <taxon>Atribacter</taxon>
    </lineage>
</organism>
<dbReference type="InterPro" id="IPR003439">
    <property type="entry name" value="ABC_transporter-like_ATP-bd"/>
</dbReference>
<keyword evidence="4" id="KW-0378">Hydrolase</keyword>
<dbReference type="PROSITE" id="PS50893">
    <property type="entry name" value="ABC_TRANSPORTER_2"/>
    <property type="match status" value="1"/>
</dbReference>
<protein>
    <submittedName>
        <fullName evidence="4">Ribose import ATP-binding protein RbsA</fullName>
        <ecNumber evidence="4">3.6.3.17</ecNumber>
    </submittedName>
</protein>
<dbReference type="InterPro" id="IPR027417">
    <property type="entry name" value="P-loop_NTPase"/>
</dbReference>
<dbReference type="GO" id="GO:0005524">
    <property type="term" value="F:ATP binding"/>
    <property type="evidence" value="ECO:0007669"/>
    <property type="project" value="UniProtKB-KW"/>
</dbReference>
<dbReference type="PANTHER" id="PTHR43790:SF8">
    <property type="entry name" value="SUGAR ABC TRANSPORTER ATP-BINDING PROTEIN"/>
    <property type="match status" value="1"/>
</dbReference>
<sequence length="263" mass="28919">MHEEPILKMKSISKKFGSVQALYQVDFELYPNEILGLLGDNGAGKSTLIKIIAGVFSQDEGEIFIRGKSVTISDPAGAKELGIETVYQDLALATKLNIAENIFLGREKMKKFLKTPIQILDKKRMEAETKPLLERLRIALDPKLKVGTLSGGQRQATAIAKSVFWEAKIIIMDEPTAALGVAETAKVRQIILDLKKHGASVILISHNLEDVFSVADRAIVLRGGMRVGDRIIKNTTRDEIVKLMVSGEQKQEMNNAPAINVVS</sequence>
<comment type="caution">
    <text evidence="4">The sequence shown here is derived from an EMBL/GenBank/DDBJ whole genome shotgun (WGS) entry which is preliminary data.</text>
</comment>
<dbReference type="SUPFAM" id="SSF52540">
    <property type="entry name" value="P-loop containing nucleoside triphosphate hydrolases"/>
    <property type="match status" value="1"/>
</dbReference>
<dbReference type="EC" id="3.6.3.17" evidence="4"/>
<keyword evidence="2 4" id="KW-0067">ATP-binding</keyword>
<dbReference type="AlphaFoldDB" id="A0A1V5SIR9"/>
<evidence type="ECO:0000259" key="3">
    <source>
        <dbReference type="PROSITE" id="PS50893"/>
    </source>
</evidence>
<dbReference type="GO" id="GO:0016887">
    <property type="term" value="F:ATP hydrolysis activity"/>
    <property type="evidence" value="ECO:0007669"/>
    <property type="project" value="InterPro"/>
</dbReference>
<evidence type="ECO:0000256" key="1">
    <source>
        <dbReference type="ARBA" id="ARBA00022741"/>
    </source>
</evidence>
<gene>
    <name evidence="4" type="primary">rbsA_19</name>
    <name evidence="4" type="ORF">BWY41_02058</name>
</gene>
<proteinExistence type="predicted"/>
<feature type="domain" description="ABC transporter" evidence="3">
    <location>
        <begin position="7"/>
        <end position="248"/>
    </location>
</feature>
<keyword evidence="1" id="KW-0547">Nucleotide-binding</keyword>
<dbReference type="InterPro" id="IPR003593">
    <property type="entry name" value="AAA+_ATPase"/>
</dbReference>
<accession>A0A1V5SIR9</accession>
<dbReference type="EMBL" id="MWBQ01000210">
    <property type="protein sequence ID" value="OQA54459.1"/>
    <property type="molecule type" value="Genomic_DNA"/>
</dbReference>
<dbReference type="PANTHER" id="PTHR43790">
    <property type="entry name" value="CARBOHYDRATE TRANSPORT ATP-BINDING PROTEIN MG119-RELATED"/>
    <property type="match status" value="1"/>
</dbReference>
<dbReference type="Proteomes" id="UP000485569">
    <property type="component" value="Unassembled WGS sequence"/>
</dbReference>
<dbReference type="CDD" id="cd03216">
    <property type="entry name" value="ABC_Carb_Monos_I"/>
    <property type="match status" value="1"/>
</dbReference>
<evidence type="ECO:0000313" key="4">
    <source>
        <dbReference type="EMBL" id="OQA54459.1"/>
    </source>
</evidence>
<dbReference type="InterPro" id="IPR050107">
    <property type="entry name" value="ABC_carbohydrate_import_ATPase"/>
</dbReference>
<reference evidence="4" key="1">
    <citation type="submission" date="2017-02" db="EMBL/GenBank/DDBJ databases">
        <title>Delving into the versatile metabolic prowess of the omnipresent phylum Bacteroidetes.</title>
        <authorList>
            <person name="Nobu M.K."/>
            <person name="Mei R."/>
            <person name="Narihiro T."/>
            <person name="Kuroda K."/>
            <person name="Liu W.-T."/>
        </authorList>
    </citation>
    <scope>NUCLEOTIDE SEQUENCE</scope>
    <source>
        <strain evidence="4">ADurb.Bin276</strain>
    </source>
</reference>
<dbReference type="SMART" id="SM00382">
    <property type="entry name" value="AAA"/>
    <property type="match status" value="1"/>
</dbReference>
<name>A0A1V5SIR9_9BACT</name>
<dbReference type="Gene3D" id="3.40.50.300">
    <property type="entry name" value="P-loop containing nucleotide triphosphate hydrolases"/>
    <property type="match status" value="1"/>
</dbReference>
<evidence type="ECO:0000256" key="2">
    <source>
        <dbReference type="ARBA" id="ARBA00022840"/>
    </source>
</evidence>
<dbReference type="Pfam" id="PF00005">
    <property type="entry name" value="ABC_tran"/>
    <property type="match status" value="1"/>
</dbReference>